<proteinExistence type="inferred from homology"/>
<evidence type="ECO:0000313" key="8">
    <source>
        <dbReference type="EMBL" id="KAK1405881.1"/>
    </source>
</evidence>
<dbReference type="GO" id="GO:0006351">
    <property type="term" value="P:DNA-templated transcription"/>
    <property type="evidence" value="ECO:0007669"/>
    <property type="project" value="InterPro"/>
</dbReference>
<comment type="catalytic activity">
    <reaction evidence="7">
        <text>RNA(n) + a ribonucleoside 5'-triphosphate = RNA(n+1) + diphosphate</text>
        <dbReference type="Rhea" id="RHEA:21248"/>
        <dbReference type="Rhea" id="RHEA-COMP:14527"/>
        <dbReference type="Rhea" id="RHEA-COMP:17342"/>
        <dbReference type="ChEBI" id="CHEBI:33019"/>
        <dbReference type="ChEBI" id="CHEBI:61557"/>
        <dbReference type="ChEBI" id="CHEBI:140395"/>
        <dbReference type="EC" id="2.7.7.6"/>
    </reaction>
</comment>
<keyword evidence="3" id="KW-0240">DNA-directed RNA polymerase</keyword>
<name>A0AAD8JNL4_TARER</name>
<comment type="caution">
    <text evidence="8">The sequence shown here is derived from an EMBL/GenBank/DDBJ whole genome shotgun (WGS) entry which is preliminary data.</text>
</comment>
<dbReference type="EMBL" id="JAUHHV010000022">
    <property type="protein sequence ID" value="KAK1405881.1"/>
    <property type="molecule type" value="Genomic_DNA"/>
</dbReference>
<evidence type="ECO:0000313" key="9">
    <source>
        <dbReference type="Proteomes" id="UP001229421"/>
    </source>
</evidence>
<keyword evidence="6" id="KW-0804">Transcription</keyword>
<dbReference type="GO" id="GO:0003899">
    <property type="term" value="F:DNA-directed RNA polymerase activity"/>
    <property type="evidence" value="ECO:0007669"/>
    <property type="project" value="UniProtKB-EC"/>
</dbReference>
<keyword evidence="9" id="KW-1185">Reference proteome</keyword>
<gene>
    <name evidence="8" type="ORF">QVD17_42437</name>
</gene>
<keyword evidence="4" id="KW-0808">Transferase</keyword>
<protein>
    <recommendedName>
        <fullName evidence="2">DNA-directed RNA polymerase</fullName>
        <ecNumber evidence="2">2.7.7.6</ecNumber>
    </recommendedName>
</protein>
<dbReference type="PANTHER" id="PTHR20856">
    <property type="entry name" value="DNA-DIRECTED RNA POLYMERASE I SUBUNIT 2"/>
    <property type="match status" value="1"/>
</dbReference>
<dbReference type="InterPro" id="IPR015712">
    <property type="entry name" value="DNA-dir_RNA_pol_su2"/>
</dbReference>
<organism evidence="8 9">
    <name type="scientific">Tagetes erecta</name>
    <name type="common">African marigold</name>
    <dbReference type="NCBI Taxonomy" id="13708"/>
    <lineage>
        <taxon>Eukaryota</taxon>
        <taxon>Viridiplantae</taxon>
        <taxon>Streptophyta</taxon>
        <taxon>Embryophyta</taxon>
        <taxon>Tracheophyta</taxon>
        <taxon>Spermatophyta</taxon>
        <taxon>Magnoliopsida</taxon>
        <taxon>eudicotyledons</taxon>
        <taxon>Gunneridae</taxon>
        <taxon>Pentapetalae</taxon>
        <taxon>asterids</taxon>
        <taxon>campanulids</taxon>
        <taxon>Asterales</taxon>
        <taxon>Asteraceae</taxon>
        <taxon>Asteroideae</taxon>
        <taxon>Heliantheae alliance</taxon>
        <taxon>Tageteae</taxon>
        <taxon>Tagetes</taxon>
    </lineage>
</organism>
<evidence type="ECO:0000256" key="1">
    <source>
        <dbReference type="ARBA" id="ARBA00006835"/>
    </source>
</evidence>
<evidence type="ECO:0000256" key="3">
    <source>
        <dbReference type="ARBA" id="ARBA00022478"/>
    </source>
</evidence>
<sequence length="211" mass="24095">MERRIDVLIGSVGTDGARTRNVRLDRAVLLPIELQSQGNKKRSIRHFGFFLFSRIRVLRWIQDPLLSSGFKIFYKEQFGLALVRLENMARGNIYAALKHNWTPTPQNLGIQEEQVVPARYRQEFLTIAWEQVHLRSIFAFQYFSIGASLIPFIEHNDANRALMSSNMQRQAVPLSQSEKCIVGTGLEGQAALDSGALAIAEHEGKIFLYRY</sequence>
<evidence type="ECO:0000256" key="6">
    <source>
        <dbReference type="ARBA" id="ARBA00023163"/>
    </source>
</evidence>
<evidence type="ECO:0000256" key="7">
    <source>
        <dbReference type="ARBA" id="ARBA00048552"/>
    </source>
</evidence>
<dbReference type="SUPFAM" id="SSF64484">
    <property type="entry name" value="beta and beta-prime subunits of DNA dependent RNA-polymerase"/>
    <property type="match status" value="1"/>
</dbReference>
<evidence type="ECO:0000256" key="2">
    <source>
        <dbReference type="ARBA" id="ARBA00012418"/>
    </source>
</evidence>
<dbReference type="Gene3D" id="3.90.1100.10">
    <property type="match status" value="1"/>
</dbReference>
<dbReference type="EC" id="2.7.7.6" evidence="2"/>
<reference evidence="8" key="1">
    <citation type="journal article" date="2023" name="bioRxiv">
        <title>Improved chromosome-level genome assembly for marigold (Tagetes erecta).</title>
        <authorList>
            <person name="Jiang F."/>
            <person name="Yuan L."/>
            <person name="Wang S."/>
            <person name="Wang H."/>
            <person name="Xu D."/>
            <person name="Wang A."/>
            <person name="Fan W."/>
        </authorList>
    </citation>
    <scope>NUCLEOTIDE SEQUENCE</scope>
    <source>
        <strain evidence="8">WSJ</strain>
        <tissue evidence="8">Leaf</tissue>
    </source>
</reference>
<dbReference type="Proteomes" id="UP001229421">
    <property type="component" value="Unassembled WGS sequence"/>
</dbReference>
<keyword evidence="5" id="KW-0548">Nucleotidyltransferase</keyword>
<dbReference type="GO" id="GO:0000428">
    <property type="term" value="C:DNA-directed RNA polymerase complex"/>
    <property type="evidence" value="ECO:0007669"/>
    <property type="project" value="UniProtKB-KW"/>
</dbReference>
<comment type="similarity">
    <text evidence="1">Belongs to the RNA polymerase beta chain family.</text>
</comment>
<evidence type="ECO:0000256" key="4">
    <source>
        <dbReference type="ARBA" id="ARBA00022679"/>
    </source>
</evidence>
<dbReference type="GO" id="GO:0032549">
    <property type="term" value="F:ribonucleoside binding"/>
    <property type="evidence" value="ECO:0007669"/>
    <property type="project" value="InterPro"/>
</dbReference>
<dbReference type="AlphaFoldDB" id="A0AAD8JNL4"/>
<evidence type="ECO:0000256" key="5">
    <source>
        <dbReference type="ARBA" id="ARBA00022695"/>
    </source>
</evidence>
<dbReference type="InterPro" id="IPR042107">
    <property type="entry name" value="DNA-dir_RNA_pol_bsu_ext_1_sf"/>
</dbReference>
<dbReference type="Gene3D" id="2.30.150.10">
    <property type="entry name" value="DNA-directed RNA polymerase, beta subunit, external 1 domain"/>
    <property type="match status" value="1"/>
</dbReference>
<accession>A0AAD8JNL4</accession>